<evidence type="ECO:0000256" key="1">
    <source>
        <dbReference type="ARBA" id="ARBA00009922"/>
    </source>
</evidence>
<dbReference type="eggNOG" id="COG0210">
    <property type="taxonomic scope" value="Bacteria"/>
</dbReference>
<evidence type="ECO:0000256" key="13">
    <source>
        <dbReference type="SAM" id="MobiDB-lite"/>
    </source>
</evidence>
<feature type="compositionally biased region" description="Low complexity" evidence="13">
    <location>
        <begin position="757"/>
        <end position="767"/>
    </location>
</feature>
<feature type="compositionally biased region" description="Polar residues" evidence="13">
    <location>
        <begin position="783"/>
        <end position="807"/>
    </location>
</feature>
<dbReference type="InterPro" id="IPR000212">
    <property type="entry name" value="DNA_helicase_UvrD/REP"/>
</dbReference>
<name>G5H5D6_9BACT</name>
<dbReference type="Pfam" id="PF13361">
    <property type="entry name" value="UvrD_C"/>
    <property type="match status" value="1"/>
</dbReference>
<evidence type="ECO:0000256" key="12">
    <source>
        <dbReference type="PROSITE-ProRule" id="PRU00560"/>
    </source>
</evidence>
<dbReference type="RefSeq" id="WP_009132952.1">
    <property type="nucleotide sequence ID" value="NZ_CP102250.1"/>
</dbReference>
<evidence type="ECO:0000256" key="6">
    <source>
        <dbReference type="ARBA" id="ARBA00023125"/>
    </source>
</evidence>
<dbReference type="GO" id="GO:0043138">
    <property type="term" value="F:3'-5' DNA helicase activity"/>
    <property type="evidence" value="ECO:0007669"/>
    <property type="project" value="UniProtKB-EC"/>
</dbReference>
<evidence type="ECO:0000256" key="3">
    <source>
        <dbReference type="ARBA" id="ARBA00022801"/>
    </source>
</evidence>
<dbReference type="HOGENOM" id="CLU_004585_5_7_10"/>
<evidence type="ECO:0000256" key="8">
    <source>
        <dbReference type="ARBA" id="ARBA00034617"/>
    </source>
</evidence>
<comment type="similarity">
    <text evidence="1">Belongs to the helicase family. UvrD subfamily.</text>
</comment>
<evidence type="ECO:0000256" key="2">
    <source>
        <dbReference type="ARBA" id="ARBA00022741"/>
    </source>
</evidence>
<dbReference type="GeneID" id="92816572"/>
<dbReference type="EC" id="5.6.2.4" evidence="9"/>
<keyword evidence="6" id="KW-0238">DNA-binding</keyword>
<dbReference type="PANTHER" id="PTHR11070:SF2">
    <property type="entry name" value="ATP-DEPENDENT DNA HELICASE SRS2"/>
    <property type="match status" value="1"/>
</dbReference>
<keyword evidence="7" id="KW-0413">Isomerase</keyword>
<dbReference type="GO" id="GO:0005524">
    <property type="term" value="F:ATP binding"/>
    <property type="evidence" value="ECO:0007669"/>
    <property type="project" value="UniProtKB-UniRule"/>
</dbReference>
<dbReference type="CDD" id="cd18807">
    <property type="entry name" value="SF1_C_UvrD"/>
    <property type="match status" value="1"/>
</dbReference>
<dbReference type="Gene3D" id="1.10.10.160">
    <property type="match status" value="1"/>
</dbReference>
<dbReference type="InterPro" id="IPR013986">
    <property type="entry name" value="DExx_box_DNA_helicase_dom_sf"/>
</dbReference>
<dbReference type="Proteomes" id="UP000006008">
    <property type="component" value="Unassembled WGS sequence"/>
</dbReference>
<dbReference type="AlphaFoldDB" id="G5H5D6"/>
<reference evidence="16 17" key="1">
    <citation type="submission" date="2011-08" db="EMBL/GenBank/DDBJ databases">
        <title>The Genome Sequence of Alistipes indistinctus YIT 12060.</title>
        <authorList>
            <consortium name="The Broad Institute Genome Sequencing Platform"/>
            <person name="Earl A."/>
            <person name="Ward D."/>
            <person name="Feldgarden M."/>
            <person name="Gevers D."/>
            <person name="Morotomi M."/>
            <person name="Young S.K."/>
            <person name="Zeng Q."/>
            <person name="Gargeya S."/>
            <person name="Fitzgerald M."/>
            <person name="Haas B."/>
            <person name="Abouelleil A."/>
            <person name="Alvarado L."/>
            <person name="Arachchi H.M."/>
            <person name="Berlin A."/>
            <person name="Brown A."/>
            <person name="Chapman S.B."/>
            <person name="Chen Z."/>
            <person name="Dunbar C."/>
            <person name="Freedman E."/>
            <person name="Gearin G."/>
            <person name="Gellesch M."/>
            <person name="Goldberg J."/>
            <person name="Griggs A."/>
            <person name="Gujja S."/>
            <person name="Heiman D."/>
            <person name="Howarth C."/>
            <person name="Larson L."/>
            <person name="Lui A."/>
            <person name="MacDonald P.J.P."/>
            <person name="Montmayeur A."/>
            <person name="Murphy C."/>
            <person name="Neiman D."/>
            <person name="Pearson M."/>
            <person name="Priest M."/>
            <person name="Roberts A."/>
            <person name="Saif S."/>
            <person name="Shea T."/>
            <person name="Shenoy N."/>
            <person name="Sisk P."/>
            <person name="Stolte C."/>
            <person name="Sykes S."/>
            <person name="Wortman J."/>
            <person name="Nusbaum C."/>
            <person name="Birren B."/>
        </authorList>
    </citation>
    <scope>NUCLEOTIDE SEQUENCE [LARGE SCALE GENOMIC DNA]</scope>
    <source>
        <strain evidence="16 17">YIT 12060</strain>
    </source>
</reference>
<organism evidence="16 17">
    <name type="scientific">Alistipes indistinctus YIT 12060</name>
    <dbReference type="NCBI Taxonomy" id="742725"/>
    <lineage>
        <taxon>Bacteria</taxon>
        <taxon>Pseudomonadati</taxon>
        <taxon>Bacteroidota</taxon>
        <taxon>Bacteroidia</taxon>
        <taxon>Bacteroidales</taxon>
        <taxon>Rikenellaceae</taxon>
        <taxon>Alistipes</taxon>
    </lineage>
</organism>
<dbReference type="GO" id="GO:0003677">
    <property type="term" value="F:DNA binding"/>
    <property type="evidence" value="ECO:0007669"/>
    <property type="project" value="UniProtKB-KW"/>
</dbReference>
<keyword evidence="17" id="KW-1185">Reference proteome</keyword>
<comment type="catalytic activity">
    <reaction evidence="8">
        <text>Couples ATP hydrolysis with the unwinding of duplex DNA by translocating in the 3'-5' direction.</text>
        <dbReference type="EC" id="5.6.2.4"/>
    </reaction>
</comment>
<dbReference type="Pfam" id="PF00580">
    <property type="entry name" value="UvrD-helicase"/>
    <property type="match status" value="1"/>
</dbReference>
<dbReference type="PATRIC" id="fig|742725.3.peg.164"/>
<dbReference type="PANTHER" id="PTHR11070">
    <property type="entry name" value="UVRD / RECB / PCRA DNA HELICASE FAMILY MEMBER"/>
    <property type="match status" value="1"/>
</dbReference>
<feature type="compositionally biased region" description="Low complexity" evidence="13">
    <location>
        <begin position="680"/>
        <end position="701"/>
    </location>
</feature>
<evidence type="ECO:0000259" key="14">
    <source>
        <dbReference type="PROSITE" id="PS51198"/>
    </source>
</evidence>
<sequence>MSEYIQNLNPTQRDAAVNYQGASLIIAGAGSGKTRVLTCRIAYMLSQGVQAHTVLALTFTNKAAKEMRERIATLVPGGMSRSLWMGTFHSVFARILRAESDKLGYPSSFTIYDSADAKNLVKLAIKELNLSDETYKPNVVAARISKAKNNLVTPQAYEANSSLQAEDREQRIPQFLDIYKLYARKCRENGAMDFDDLLLNTNILMRDFPEVLTKYQNQFRYILVDEYQDTNFAQYVIIRRLGELHGNVCVVGDDAQSIYSFRGAKIENILRFQQDFPGAKLFKLEQNYRSTQTIVNAANCVIEKNQRQIRKKSFSAADEGDPIRVIKAYTDKEESALLASDIYTTVRTRGVQYSDVAVLYRTNAQSRALEEALRSRNIPYKIYGGMSFYQRKEIKDMLAYVRLVVNPRDDEALRRIINTPARGIGDVTIGRIAGAAAANGLSMWEAVSRLDPATIGLAGAAGNKVAQFAKMIGELSEMRSTTEAYTLGLEIATRSGLIGTYKMQQTPESISALENIEELLNSIRVYTEEQERMAADTATEGESAPQALVQIDEWLQNVALLTDMDNENPEERNKVTLMTVHSAKGLEFEYVYVAGLEENLFPSMMSMGTPEGLEEERRLFYVALTRAKRAAVLSFAESRFKWGEMTFGRPSRFLSEIDPQYLDLQFELGDSRDSDEEANSAPRYGRPGGPSRYGRPGTGSSQDYGQGGYRKRAGAPDTGALRRTDTPSPGARFRSLSARGATQGSPATGSPASRFSAPGTGRPAARPSGPPAGYPPRPIGGATSASPHVTGATNGSDPPGASSSQGSGEMAVGTRVEHAKFGVGEIVAIEEWTSDVKLTVDFGAAGRKVLLKKFAKLQIL</sequence>
<dbReference type="PROSITE" id="PS51217">
    <property type="entry name" value="UVRD_HELICASE_CTER"/>
    <property type="match status" value="1"/>
</dbReference>
<evidence type="ECO:0000256" key="11">
    <source>
        <dbReference type="ARBA" id="ARBA00048988"/>
    </source>
</evidence>
<dbReference type="SUPFAM" id="SSF52540">
    <property type="entry name" value="P-loop containing nucleoside triphosphate hydrolases"/>
    <property type="match status" value="1"/>
</dbReference>
<evidence type="ECO:0000313" key="16">
    <source>
        <dbReference type="EMBL" id="EHB93375.1"/>
    </source>
</evidence>
<dbReference type="OrthoDB" id="9810135at2"/>
<dbReference type="InterPro" id="IPR027417">
    <property type="entry name" value="P-loop_NTPase"/>
</dbReference>
<feature type="region of interest" description="Disordered" evidence="13">
    <location>
        <begin position="670"/>
        <end position="812"/>
    </location>
</feature>
<keyword evidence="2 12" id="KW-0547">Nucleotide-binding</keyword>
<keyword evidence="4 12" id="KW-0347">Helicase</keyword>
<dbReference type="PROSITE" id="PS51198">
    <property type="entry name" value="UVRD_HELICASE_ATP_BIND"/>
    <property type="match status" value="1"/>
</dbReference>
<feature type="binding site" evidence="12">
    <location>
        <begin position="27"/>
        <end position="34"/>
    </location>
    <ligand>
        <name>ATP</name>
        <dbReference type="ChEBI" id="CHEBI:30616"/>
    </ligand>
</feature>
<dbReference type="GO" id="GO:0005829">
    <property type="term" value="C:cytosol"/>
    <property type="evidence" value="ECO:0007669"/>
    <property type="project" value="TreeGrafter"/>
</dbReference>
<accession>G5H5D6</accession>
<evidence type="ECO:0000259" key="15">
    <source>
        <dbReference type="PROSITE" id="PS51217"/>
    </source>
</evidence>
<dbReference type="EMBL" id="ADLD01000003">
    <property type="protein sequence ID" value="EHB93375.1"/>
    <property type="molecule type" value="Genomic_DNA"/>
</dbReference>
<feature type="compositionally biased region" description="Polar residues" evidence="13">
    <location>
        <begin position="740"/>
        <end position="753"/>
    </location>
</feature>
<protein>
    <recommendedName>
        <fullName evidence="9">DNA 3'-5' helicase</fullName>
        <ecNumber evidence="9">5.6.2.4</ecNumber>
    </recommendedName>
    <alternativeName>
        <fullName evidence="10">DNA 3'-5' helicase II</fullName>
    </alternativeName>
</protein>
<evidence type="ECO:0000256" key="5">
    <source>
        <dbReference type="ARBA" id="ARBA00022840"/>
    </source>
</evidence>
<comment type="catalytic activity">
    <reaction evidence="11">
        <text>ATP + H2O = ADP + phosphate + H(+)</text>
        <dbReference type="Rhea" id="RHEA:13065"/>
        <dbReference type="ChEBI" id="CHEBI:15377"/>
        <dbReference type="ChEBI" id="CHEBI:15378"/>
        <dbReference type="ChEBI" id="CHEBI:30616"/>
        <dbReference type="ChEBI" id="CHEBI:43474"/>
        <dbReference type="ChEBI" id="CHEBI:456216"/>
        <dbReference type="EC" id="5.6.2.4"/>
    </reaction>
</comment>
<comment type="caution">
    <text evidence="16">The sequence shown here is derived from an EMBL/GenBank/DDBJ whole genome shotgun (WGS) entry which is preliminary data.</text>
</comment>
<evidence type="ECO:0000313" key="17">
    <source>
        <dbReference type="Proteomes" id="UP000006008"/>
    </source>
</evidence>
<dbReference type="InterPro" id="IPR014016">
    <property type="entry name" value="UvrD-like_ATP-bd"/>
</dbReference>
<dbReference type="Gene3D" id="3.40.50.300">
    <property type="entry name" value="P-loop containing nucleotide triphosphate hydrolases"/>
    <property type="match status" value="2"/>
</dbReference>
<proteinExistence type="inferred from homology"/>
<feature type="domain" description="UvrD-like helicase C-terminal" evidence="15">
    <location>
        <begin position="292"/>
        <end position="585"/>
    </location>
</feature>
<dbReference type="Gene3D" id="1.10.486.10">
    <property type="entry name" value="PCRA, domain 4"/>
    <property type="match status" value="1"/>
</dbReference>
<evidence type="ECO:0000256" key="7">
    <source>
        <dbReference type="ARBA" id="ARBA00023235"/>
    </source>
</evidence>
<dbReference type="GO" id="GO:0016887">
    <property type="term" value="F:ATP hydrolysis activity"/>
    <property type="evidence" value="ECO:0007669"/>
    <property type="project" value="RHEA"/>
</dbReference>
<evidence type="ECO:0000256" key="4">
    <source>
        <dbReference type="ARBA" id="ARBA00022806"/>
    </source>
</evidence>
<keyword evidence="5 12" id="KW-0067">ATP-binding</keyword>
<dbReference type="GO" id="GO:0033202">
    <property type="term" value="C:DNA helicase complex"/>
    <property type="evidence" value="ECO:0007669"/>
    <property type="project" value="TreeGrafter"/>
</dbReference>
<evidence type="ECO:0000256" key="9">
    <source>
        <dbReference type="ARBA" id="ARBA00034808"/>
    </source>
</evidence>
<gene>
    <name evidence="16" type="ORF">HMPREF9450_00146</name>
</gene>
<dbReference type="STRING" id="742725.HMPREF9450_00146"/>
<evidence type="ECO:0000256" key="10">
    <source>
        <dbReference type="ARBA" id="ARBA00034923"/>
    </source>
</evidence>
<dbReference type="InterPro" id="IPR014017">
    <property type="entry name" value="DNA_helicase_UvrD-like_C"/>
</dbReference>
<keyword evidence="3 12" id="KW-0378">Hydrolase</keyword>
<feature type="domain" description="UvrD-like helicase ATP-binding" evidence="14">
    <location>
        <begin position="6"/>
        <end position="291"/>
    </location>
</feature>
<dbReference type="CDD" id="cd17932">
    <property type="entry name" value="DEXQc_UvrD"/>
    <property type="match status" value="1"/>
</dbReference>
<dbReference type="GO" id="GO:0000725">
    <property type="term" value="P:recombinational repair"/>
    <property type="evidence" value="ECO:0007669"/>
    <property type="project" value="TreeGrafter"/>
</dbReference>
<feature type="compositionally biased region" description="Pro residues" evidence="13">
    <location>
        <begin position="768"/>
        <end position="778"/>
    </location>
</feature>
<dbReference type="Pfam" id="PF21196">
    <property type="entry name" value="PcrA_UvrD_tudor"/>
    <property type="match status" value="1"/>
</dbReference>